<evidence type="ECO:0000313" key="1">
    <source>
        <dbReference type="EMBL" id="KAH1171289.1"/>
    </source>
</evidence>
<sequence>MAYSPQLPLPEVANVPEWTLISPIVHSPLGPRRCCGNPSACQGELESRVTAVHACTSWSPTAAGLPPSLSAAALSTVGYPKAALLGTMTCPGAPNPCPTFMLELP</sequence>
<protein>
    <submittedName>
        <fullName evidence="1">Uncharacterized protein</fullName>
    </submittedName>
</protein>
<accession>A0A9D3X036</accession>
<dbReference type="EMBL" id="JAHDVG010000483">
    <property type="protein sequence ID" value="KAH1171289.1"/>
    <property type="molecule type" value="Genomic_DNA"/>
</dbReference>
<dbReference type="Proteomes" id="UP000827986">
    <property type="component" value="Unassembled WGS sequence"/>
</dbReference>
<gene>
    <name evidence="1" type="ORF">KIL84_006907</name>
</gene>
<organism evidence="1 2">
    <name type="scientific">Mauremys mutica</name>
    <name type="common">yellowpond turtle</name>
    <dbReference type="NCBI Taxonomy" id="74926"/>
    <lineage>
        <taxon>Eukaryota</taxon>
        <taxon>Metazoa</taxon>
        <taxon>Chordata</taxon>
        <taxon>Craniata</taxon>
        <taxon>Vertebrata</taxon>
        <taxon>Euteleostomi</taxon>
        <taxon>Archelosauria</taxon>
        <taxon>Testudinata</taxon>
        <taxon>Testudines</taxon>
        <taxon>Cryptodira</taxon>
        <taxon>Durocryptodira</taxon>
        <taxon>Testudinoidea</taxon>
        <taxon>Geoemydidae</taxon>
        <taxon>Geoemydinae</taxon>
        <taxon>Mauremys</taxon>
    </lineage>
</organism>
<dbReference type="AlphaFoldDB" id="A0A9D3X036"/>
<name>A0A9D3X036_9SAUR</name>
<evidence type="ECO:0000313" key="2">
    <source>
        <dbReference type="Proteomes" id="UP000827986"/>
    </source>
</evidence>
<comment type="caution">
    <text evidence="1">The sequence shown here is derived from an EMBL/GenBank/DDBJ whole genome shotgun (WGS) entry which is preliminary data.</text>
</comment>
<proteinExistence type="predicted"/>
<reference evidence="1" key="1">
    <citation type="submission" date="2021-09" db="EMBL/GenBank/DDBJ databases">
        <title>The genome of Mauremys mutica provides insights into the evolution of semi-aquatic lifestyle.</title>
        <authorList>
            <person name="Gong S."/>
            <person name="Gao Y."/>
        </authorList>
    </citation>
    <scope>NUCLEOTIDE SEQUENCE</scope>
    <source>
        <strain evidence="1">MM-2020</strain>
        <tissue evidence="1">Muscle</tissue>
    </source>
</reference>
<keyword evidence="2" id="KW-1185">Reference proteome</keyword>